<proteinExistence type="predicted"/>
<dbReference type="Proteomes" id="UP000284250">
    <property type="component" value="Unassembled WGS sequence"/>
</dbReference>
<name>A0A418QLA8_9BACT</name>
<evidence type="ECO:0008006" key="3">
    <source>
        <dbReference type="Google" id="ProtNLM"/>
    </source>
</evidence>
<organism evidence="1 2">
    <name type="scientific">Hymenobacter rubripertinctus</name>
    <dbReference type="NCBI Taxonomy" id="2029981"/>
    <lineage>
        <taxon>Bacteria</taxon>
        <taxon>Pseudomonadati</taxon>
        <taxon>Bacteroidota</taxon>
        <taxon>Cytophagia</taxon>
        <taxon>Cytophagales</taxon>
        <taxon>Hymenobacteraceae</taxon>
        <taxon>Hymenobacter</taxon>
    </lineage>
</organism>
<sequence length="26" mass="2992">MRTSAPWADLPARFGLADTVGQRYRR</sequence>
<evidence type="ECO:0000313" key="2">
    <source>
        <dbReference type="Proteomes" id="UP000284250"/>
    </source>
</evidence>
<dbReference type="EMBL" id="QYCN01000046">
    <property type="protein sequence ID" value="RIY05912.1"/>
    <property type="molecule type" value="Genomic_DNA"/>
</dbReference>
<keyword evidence="2" id="KW-1185">Reference proteome</keyword>
<dbReference type="AlphaFoldDB" id="A0A418QLA8"/>
<protein>
    <recommendedName>
        <fullName evidence="3">Transposase</fullName>
    </recommendedName>
</protein>
<gene>
    <name evidence="1" type="ORF">D0T11_19675</name>
</gene>
<evidence type="ECO:0000313" key="1">
    <source>
        <dbReference type="EMBL" id="RIY05912.1"/>
    </source>
</evidence>
<comment type="caution">
    <text evidence="1">The sequence shown here is derived from an EMBL/GenBank/DDBJ whole genome shotgun (WGS) entry which is preliminary data.</text>
</comment>
<reference evidence="1 2" key="1">
    <citation type="submission" date="2019-01" db="EMBL/GenBank/DDBJ databases">
        <title>Hymenobacter humicola sp. nov., isolated from soils in Antarctica.</title>
        <authorList>
            <person name="Sedlacek I."/>
            <person name="Holochova P."/>
            <person name="Kralova S."/>
            <person name="Pantucek R."/>
            <person name="Stankova E."/>
            <person name="Vrbovska V."/>
            <person name="Kristofova L."/>
            <person name="Svec P."/>
            <person name="Busse H.-J."/>
        </authorList>
    </citation>
    <scope>NUCLEOTIDE SEQUENCE [LARGE SCALE GENOMIC DNA]</scope>
    <source>
        <strain evidence="1 2">CCM 8852</strain>
    </source>
</reference>
<accession>A0A418QLA8</accession>